<dbReference type="AlphaFoldDB" id="X1M338"/>
<comment type="caution">
    <text evidence="1">The sequence shown here is derived from an EMBL/GenBank/DDBJ whole genome shotgun (WGS) entry which is preliminary data.</text>
</comment>
<sequence>PMVACVRDWETTTPLDKRQEIIGLGIIHDWVKILLTQGEVESD</sequence>
<organism evidence="1">
    <name type="scientific">marine sediment metagenome</name>
    <dbReference type="NCBI Taxonomy" id="412755"/>
    <lineage>
        <taxon>unclassified sequences</taxon>
        <taxon>metagenomes</taxon>
        <taxon>ecological metagenomes</taxon>
    </lineage>
</organism>
<gene>
    <name evidence="1" type="ORF">S06H3_28081</name>
</gene>
<name>X1M338_9ZZZZ</name>
<evidence type="ECO:0000313" key="1">
    <source>
        <dbReference type="EMBL" id="GAI25997.1"/>
    </source>
</evidence>
<proteinExistence type="predicted"/>
<dbReference type="EMBL" id="BARV01016355">
    <property type="protein sequence ID" value="GAI25997.1"/>
    <property type="molecule type" value="Genomic_DNA"/>
</dbReference>
<protein>
    <submittedName>
        <fullName evidence="1">Uncharacterized protein</fullName>
    </submittedName>
</protein>
<accession>X1M338</accession>
<feature type="non-terminal residue" evidence="1">
    <location>
        <position position="1"/>
    </location>
</feature>
<reference evidence="1" key="1">
    <citation type="journal article" date="2014" name="Front. Microbiol.">
        <title>High frequency of phylogenetically diverse reductive dehalogenase-homologous genes in deep subseafloor sedimentary metagenomes.</title>
        <authorList>
            <person name="Kawai M."/>
            <person name="Futagami T."/>
            <person name="Toyoda A."/>
            <person name="Takaki Y."/>
            <person name="Nishi S."/>
            <person name="Hori S."/>
            <person name="Arai W."/>
            <person name="Tsubouchi T."/>
            <person name="Morono Y."/>
            <person name="Uchiyama I."/>
            <person name="Ito T."/>
            <person name="Fujiyama A."/>
            <person name="Inagaki F."/>
            <person name="Takami H."/>
        </authorList>
    </citation>
    <scope>NUCLEOTIDE SEQUENCE</scope>
    <source>
        <strain evidence="1">Expedition CK06-06</strain>
    </source>
</reference>